<name>A0ABD3X2C0_SINWO</name>
<comment type="caution">
    <text evidence="1">The sequence shown here is derived from an EMBL/GenBank/DDBJ whole genome shotgun (WGS) entry which is preliminary data.</text>
</comment>
<feature type="non-terminal residue" evidence="1">
    <location>
        <position position="1"/>
    </location>
</feature>
<proteinExistence type="predicted"/>
<keyword evidence="2" id="KW-1185">Reference proteome</keyword>
<organism evidence="1 2">
    <name type="scientific">Sinanodonta woodiana</name>
    <name type="common">Chinese pond mussel</name>
    <name type="synonym">Anodonta woodiana</name>
    <dbReference type="NCBI Taxonomy" id="1069815"/>
    <lineage>
        <taxon>Eukaryota</taxon>
        <taxon>Metazoa</taxon>
        <taxon>Spiralia</taxon>
        <taxon>Lophotrochozoa</taxon>
        <taxon>Mollusca</taxon>
        <taxon>Bivalvia</taxon>
        <taxon>Autobranchia</taxon>
        <taxon>Heteroconchia</taxon>
        <taxon>Palaeoheterodonta</taxon>
        <taxon>Unionida</taxon>
        <taxon>Unionoidea</taxon>
        <taxon>Unionidae</taxon>
        <taxon>Unioninae</taxon>
        <taxon>Sinanodonta</taxon>
    </lineage>
</organism>
<accession>A0ABD3X2C0</accession>
<dbReference type="Proteomes" id="UP001634394">
    <property type="component" value="Unassembled WGS sequence"/>
</dbReference>
<gene>
    <name evidence="1" type="ORF">ACJMK2_031466</name>
</gene>
<dbReference type="EMBL" id="JBJQND010000004">
    <property type="protein sequence ID" value="KAL3879157.1"/>
    <property type="molecule type" value="Genomic_DNA"/>
</dbReference>
<sequence length="59" mass="6674">RGSQGQTIYYLSLDVAPGSLLQANPRQKMYYPIDAQNEISSIMMKLAHQSGRQIDFNND</sequence>
<reference evidence="1 2" key="1">
    <citation type="submission" date="2024-11" db="EMBL/GenBank/DDBJ databases">
        <title>Chromosome-level genome assembly of the freshwater bivalve Anodonta woodiana.</title>
        <authorList>
            <person name="Chen X."/>
        </authorList>
    </citation>
    <scope>NUCLEOTIDE SEQUENCE [LARGE SCALE GENOMIC DNA]</scope>
    <source>
        <strain evidence="1">MN2024</strain>
        <tissue evidence="1">Gills</tissue>
    </source>
</reference>
<dbReference type="AlphaFoldDB" id="A0ABD3X2C0"/>
<evidence type="ECO:0000313" key="2">
    <source>
        <dbReference type="Proteomes" id="UP001634394"/>
    </source>
</evidence>
<feature type="non-terminal residue" evidence="1">
    <location>
        <position position="59"/>
    </location>
</feature>
<evidence type="ECO:0000313" key="1">
    <source>
        <dbReference type="EMBL" id="KAL3879157.1"/>
    </source>
</evidence>
<protein>
    <submittedName>
        <fullName evidence="1">Uncharacterized protein</fullName>
    </submittedName>
</protein>